<reference evidence="10" key="1">
    <citation type="submission" date="2023-04" db="EMBL/GenBank/DDBJ databases">
        <title>Black Yeasts Isolated from many extreme environments.</title>
        <authorList>
            <person name="Coleine C."/>
            <person name="Stajich J.E."/>
            <person name="Selbmann L."/>
        </authorList>
    </citation>
    <scope>NUCLEOTIDE SEQUENCE</scope>
    <source>
        <strain evidence="10">CCFEE 5312</strain>
    </source>
</reference>
<feature type="region of interest" description="Disordered" evidence="8">
    <location>
        <begin position="328"/>
        <end position="347"/>
    </location>
</feature>
<dbReference type="PANTHER" id="PTHR47659:SF1">
    <property type="entry name" value="TRANSCRIPTION ACTIVATOR OF GLUCONEOGENESIS ERT1"/>
    <property type="match status" value="1"/>
</dbReference>
<dbReference type="GO" id="GO:0000977">
    <property type="term" value="F:RNA polymerase II transcription regulatory region sequence-specific DNA binding"/>
    <property type="evidence" value="ECO:0007669"/>
    <property type="project" value="TreeGrafter"/>
</dbReference>
<dbReference type="Proteomes" id="UP001271007">
    <property type="component" value="Unassembled WGS sequence"/>
</dbReference>
<keyword evidence="11" id="KW-1185">Reference proteome</keyword>
<keyword evidence="6" id="KW-0804">Transcription</keyword>
<dbReference type="InterPro" id="IPR056751">
    <property type="entry name" value="PAS_13"/>
</dbReference>
<dbReference type="GO" id="GO:0003700">
    <property type="term" value="F:DNA-binding transcription factor activity"/>
    <property type="evidence" value="ECO:0007669"/>
    <property type="project" value="TreeGrafter"/>
</dbReference>
<evidence type="ECO:0000313" key="10">
    <source>
        <dbReference type="EMBL" id="KAK3047592.1"/>
    </source>
</evidence>
<feature type="region of interest" description="Disordered" evidence="8">
    <location>
        <begin position="1"/>
        <end position="74"/>
    </location>
</feature>
<comment type="subcellular location">
    <subcellularLocation>
        <location evidence="1">Nucleus</location>
    </subcellularLocation>
</comment>
<evidence type="ECO:0000256" key="5">
    <source>
        <dbReference type="ARBA" id="ARBA00023125"/>
    </source>
</evidence>
<protein>
    <submittedName>
        <fullName evidence="10">Transcriptional regulator of nonfermentable carbon utilization</fullName>
    </submittedName>
</protein>
<keyword evidence="7" id="KW-0539">Nucleus</keyword>
<keyword evidence="2" id="KW-0479">Metal-binding</keyword>
<dbReference type="GO" id="GO:0009267">
    <property type="term" value="P:cellular response to starvation"/>
    <property type="evidence" value="ECO:0007669"/>
    <property type="project" value="TreeGrafter"/>
</dbReference>
<keyword evidence="3" id="KW-0862">Zinc</keyword>
<comment type="caution">
    <text evidence="10">The sequence shown here is derived from an EMBL/GenBank/DDBJ whole genome shotgun (WGS) entry which is preliminary data.</text>
</comment>
<feature type="compositionally biased region" description="Low complexity" evidence="8">
    <location>
        <begin position="520"/>
        <end position="532"/>
    </location>
</feature>
<evidence type="ECO:0000256" key="8">
    <source>
        <dbReference type="SAM" id="MobiDB-lite"/>
    </source>
</evidence>
<evidence type="ECO:0000256" key="7">
    <source>
        <dbReference type="ARBA" id="ARBA00023242"/>
    </source>
</evidence>
<dbReference type="InterPro" id="IPR050335">
    <property type="entry name" value="ERT1_acuK_gluconeogen_tf"/>
</dbReference>
<gene>
    <name evidence="10" type="primary">ERT1</name>
    <name evidence="10" type="ORF">LTR09_010976</name>
</gene>
<dbReference type="PANTHER" id="PTHR47659">
    <property type="entry name" value="ZN(II)2CYS6 TRANSCRIPTION FACTOR (EUROFUNG)-RELATED"/>
    <property type="match status" value="1"/>
</dbReference>
<feature type="region of interest" description="Disordered" evidence="8">
    <location>
        <begin position="517"/>
        <end position="536"/>
    </location>
</feature>
<feature type="domain" description="ERT1/acuK family PAS" evidence="9">
    <location>
        <begin position="477"/>
        <end position="654"/>
    </location>
</feature>
<sequence length="656" mass="72338">MSLHEAGDVPSSSDSDSEPESSTMAEEKYKRASTEEKTPDRASNGNKPASKNNAKDPSRPRRKKARRDERPCNRCIKRGLQDQCHDGVRKKAKYLHDAPPEALLPGYQSTYTVNGPQSMPAGSGPPMSSTRMSAPQPDNYYSTVPGFPQYDTTGHPTQMSQQVIDDSGVVGGVSHAPSTSSPIQYQQPVNQQVSAAHNISNNLHQASTMGNISNPSFEASLFDPNDPTLFNFNPSDFNFGNHYGALEFGMLGHMTSGAVNTPEMEVMDSMNQSGSFSYDGTTGYPVSSFPYTQSYQPWQTSGSRQGSTNNLWALHHNGMDAFAVADTTPSLSGTSPNSQSQDWTGGYSSNTVSPEIHFVQPDQNRQQHYHRHRQTGPFPNDFGPTMSRKAQRRDTKQIYAAVTKGYPYTQRFHSLTAFLHKRFTTPNVLRIAEAMAAIRPSFINLTKGLSDDDLIFMEQGFQRQLVDYDDTWQQTGTPSIICRRTGEVVSCNKEFSLVTGWRRDVLLGKEPNLNVNFDNTTSGSHTGSSSRGAVTPRIPNVESDATLPQPVFIAELLDQDSAVGFWEDFAERAFGASTSSMPGVTCTLMKYKTKDDPGWGPGDRLAEGGQRAIKTESGTTALGERDGRLDMSMTWLVRRDMFDIPMMIVINFLPMI</sequence>
<feature type="compositionally biased region" description="Polar residues" evidence="8">
    <location>
        <begin position="41"/>
        <end position="52"/>
    </location>
</feature>
<dbReference type="GO" id="GO:0046872">
    <property type="term" value="F:metal ion binding"/>
    <property type="evidence" value="ECO:0007669"/>
    <property type="project" value="UniProtKB-KW"/>
</dbReference>
<accession>A0AAJ0D6N7</accession>
<proteinExistence type="predicted"/>
<keyword evidence="4" id="KW-0805">Transcription regulation</keyword>
<evidence type="ECO:0000256" key="3">
    <source>
        <dbReference type="ARBA" id="ARBA00022833"/>
    </source>
</evidence>
<organism evidence="10 11">
    <name type="scientific">Extremus antarcticus</name>
    <dbReference type="NCBI Taxonomy" id="702011"/>
    <lineage>
        <taxon>Eukaryota</taxon>
        <taxon>Fungi</taxon>
        <taxon>Dikarya</taxon>
        <taxon>Ascomycota</taxon>
        <taxon>Pezizomycotina</taxon>
        <taxon>Dothideomycetes</taxon>
        <taxon>Dothideomycetidae</taxon>
        <taxon>Mycosphaerellales</taxon>
        <taxon>Extremaceae</taxon>
        <taxon>Extremus</taxon>
    </lineage>
</organism>
<dbReference type="EMBL" id="JAWDJX010000059">
    <property type="protein sequence ID" value="KAK3047592.1"/>
    <property type="molecule type" value="Genomic_DNA"/>
</dbReference>
<name>A0AAJ0D6N7_9PEZI</name>
<evidence type="ECO:0000313" key="11">
    <source>
        <dbReference type="Proteomes" id="UP001271007"/>
    </source>
</evidence>
<evidence type="ECO:0000259" key="9">
    <source>
        <dbReference type="Pfam" id="PF24990"/>
    </source>
</evidence>
<dbReference type="AlphaFoldDB" id="A0AAJ0D6N7"/>
<evidence type="ECO:0000256" key="1">
    <source>
        <dbReference type="ARBA" id="ARBA00004123"/>
    </source>
</evidence>
<evidence type="ECO:0000256" key="4">
    <source>
        <dbReference type="ARBA" id="ARBA00023015"/>
    </source>
</evidence>
<keyword evidence="5" id="KW-0238">DNA-binding</keyword>
<feature type="compositionally biased region" description="Basic and acidic residues" evidence="8">
    <location>
        <begin position="25"/>
        <end position="40"/>
    </location>
</feature>
<dbReference type="GO" id="GO:0005634">
    <property type="term" value="C:nucleus"/>
    <property type="evidence" value="ECO:0007669"/>
    <property type="project" value="UniProtKB-SubCell"/>
</dbReference>
<dbReference type="Pfam" id="PF24990">
    <property type="entry name" value="PAS_13"/>
    <property type="match status" value="1"/>
</dbReference>
<evidence type="ECO:0000256" key="2">
    <source>
        <dbReference type="ARBA" id="ARBA00022723"/>
    </source>
</evidence>
<evidence type="ECO:0000256" key="6">
    <source>
        <dbReference type="ARBA" id="ARBA00023163"/>
    </source>
</evidence>